<sequence length="91" mass="10166">MEVPFPWRFWGGGNKEKQPVTDGTGTRERSEERSAIDEEFDIVVVPSDGQEWCTGWEEPHGAGFRGDEDDGFAVLIPCYKLGCKEIVSITS</sequence>
<dbReference type="AlphaFoldDB" id="A0A6A2XUP1"/>
<comment type="caution">
    <text evidence="2">The sequence shown here is derived from an EMBL/GenBank/DDBJ whole genome shotgun (WGS) entry which is preliminary data.</text>
</comment>
<feature type="compositionally biased region" description="Basic and acidic residues" evidence="1">
    <location>
        <begin position="14"/>
        <end position="33"/>
    </location>
</feature>
<dbReference type="PANTHER" id="PTHR34464:SF3">
    <property type="entry name" value="OS09G0376300 PROTEIN"/>
    <property type="match status" value="1"/>
</dbReference>
<evidence type="ECO:0000313" key="2">
    <source>
        <dbReference type="EMBL" id="KAE8665716.1"/>
    </source>
</evidence>
<protein>
    <submittedName>
        <fullName evidence="2">Uncharacterized protein</fullName>
    </submittedName>
</protein>
<accession>A0A6A2XUP1</accession>
<organism evidence="2 3">
    <name type="scientific">Hibiscus syriacus</name>
    <name type="common">Rose of Sharon</name>
    <dbReference type="NCBI Taxonomy" id="106335"/>
    <lineage>
        <taxon>Eukaryota</taxon>
        <taxon>Viridiplantae</taxon>
        <taxon>Streptophyta</taxon>
        <taxon>Embryophyta</taxon>
        <taxon>Tracheophyta</taxon>
        <taxon>Spermatophyta</taxon>
        <taxon>Magnoliopsida</taxon>
        <taxon>eudicotyledons</taxon>
        <taxon>Gunneridae</taxon>
        <taxon>Pentapetalae</taxon>
        <taxon>rosids</taxon>
        <taxon>malvids</taxon>
        <taxon>Malvales</taxon>
        <taxon>Malvaceae</taxon>
        <taxon>Malvoideae</taxon>
        <taxon>Hibiscus</taxon>
    </lineage>
</organism>
<evidence type="ECO:0000256" key="1">
    <source>
        <dbReference type="SAM" id="MobiDB-lite"/>
    </source>
</evidence>
<dbReference type="EMBL" id="VEPZ02001607">
    <property type="protein sequence ID" value="KAE8665716.1"/>
    <property type="molecule type" value="Genomic_DNA"/>
</dbReference>
<evidence type="ECO:0000313" key="3">
    <source>
        <dbReference type="Proteomes" id="UP000436088"/>
    </source>
</evidence>
<dbReference type="Proteomes" id="UP000436088">
    <property type="component" value="Unassembled WGS sequence"/>
</dbReference>
<dbReference type="PANTHER" id="PTHR34464">
    <property type="entry name" value="OS09G0376300 PROTEIN"/>
    <property type="match status" value="1"/>
</dbReference>
<proteinExistence type="predicted"/>
<feature type="region of interest" description="Disordered" evidence="1">
    <location>
        <begin position="1"/>
        <end position="33"/>
    </location>
</feature>
<keyword evidence="3" id="KW-1185">Reference proteome</keyword>
<reference evidence="2" key="1">
    <citation type="submission" date="2019-09" db="EMBL/GenBank/DDBJ databases">
        <title>Draft genome information of white flower Hibiscus syriacus.</title>
        <authorList>
            <person name="Kim Y.-M."/>
        </authorList>
    </citation>
    <scope>NUCLEOTIDE SEQUENCE [LARGE SCALE GENOMIC DNA]</scope>
    <source>
        <strain evidence="2">YM2019G1</strain>
    </source>
</reference>
<gene>
    <name evidence="2" type="ORF">F3Y22_tig00112530pilonHSYRG00176</name>
</gene>
<name>A0A6A2XUP1_HIBSY</name>